<evidence type="ECO:0000313" key="2">
    <source>
        <dbReference type="Proteomes" id="UP001164959"/>
    </source>
</evidence>
<gene>
    <name evidence="1" type="ORF">OJ254_07245</name>
</gene>
<organism evidence="1 2">
    <name type="scientific">Streptomyces endophytica</name>
    <dbReference type="NCBI Taxonomy" id="2991496"/>
    <lineage>
        <taxon>Bacteria</taxon>
        <taxon>Bacillati</taxon>
        <taxon>Actinomycetota</taxon>
        <taxon>Actinomycetes</taxon>
        <taxon>Kitasatosporales</taxon>
        <taxon>Streptomycetaceae</taxon>
        <taxon>Streptomyces</taxon>
    </lineage>
</organism>
<proteinExistence type="predicted"/>
<evidence type="ECO:0000313" key="1">
    <source>
        <dbReference type="EMBL" id="UZJ30238.1"/>
    </source>
</evidence>
<name>A0ABY6P8V3_9ACTN</name>
<keyword evidence="2" id="KW-1185">Reference proteome</keyword>
<protein>
    <submittedName>
        <fullName evidence="1">Uncharacterized protein</fullName>
    </submittedName>
</protein>
<accession>A0ABY6P8V3</accession>
<sequence>MLIALAQTDCVLGEVADNLKTAHEQIEQAATQAPISSSSPN</sequence>
<reference evidence="1" key="1">
    <citation type="submission" date="2022-11" db="EMBL/GenBank/DDBJ databases">
        <title>Identification and genomic analyses of a novel endophytic actinobacterium Streptomyces endophytica sp. nov. with potential for biocontrol of Yam anthracnose.</title>
        <authorList>
            <person name="Huang X."/>
        </authorList>
    </citation>
    <scope>NUCLEOTIDE SEQUENCE</scope>
    <source>
        <strain evidence="1">HNM0140</strain>
    </source>
</reference>
<dbReference type="EMBL" id="CP110636">
    <property type="protein sequence ID" value="UZJ30238.1"/>
    <property type="molecule type" value="Genomic_DNA"/>
</dbReference>
<dbReference type="Proteomes" id="UP001164959">
    <property type="component" value="Chromosome"/>
</dbReference>